<dbReference type="CDD" id="cd00067">
    <property type="entry name" value="GAL4"/>
    <property type="match status" value="1"/>
</dbReference>
<dbReference type="GeneID" id="37196588"/>
<sequence length="508" mass="57262">MGGSPYQSQGCITCRQRRVENQCDLAKPECARCVKRGTLCLGYETNRHFLHHTLITRIDDSGASSKRPVTQRLGQLRPLALPATLNLGAEVRTQLFSTFMTTFFASDDNVNDLNARDDSWYFMMARFPSLTGESALLDRSVMAFVCTFLGRKANDSPLARHGIELYSNALRLMAGWLKQKATSTPHLLLYATIVFHTYETMQTGDAALQNSFAHIRGATAILNHPSFQHAPDQPLTQTMITRQKWAAAFCITTTPSVLDNMEWGCSTQDQNEGPMDAMFALIAETARLQRSLDTSSRQPHSECQAAARVLLRRCFDLAKRLRTYWPDDQGDRRHPEDHLPSLCDPITLRHEHNEPQTSPLPDDPFNLPPYDFADLGTAKIYLLYWIVAMTIRRLIYHTETLLLKGDNGATAPPVVLRVPTREIYRTVAYHLQPRNLMSSTHAVLFAVSVLSKCCLDCRDETGFRWCQGIYRLLQARGLDVASRLGEADRRQWAGMHSSMTELALPVSV</sequence>
<evidence type="ECO:0000256" key="4">
    <source>
        <dbReference type="ARBA" id="ARBA00023242"/>
    </source>
</evidence>
<accession>A0A395IB38</accession>
<dbReference type="GO" id="GO:0003677">
    <property type="term" value="F:DNA binding"/>
    <property type="evidence" value="ECO:0007669"/>
    <property type="project" value="UniProtKB-KW"/>
</dbReference>
<dbReference type="Gene3D" id="4.10.240.10">
    <property type="entry name" value="Zn(2)-C6 fungal-type DNA-binding domain"/>
    <property type="match status" value="1"/>
</dbReference>
<organism evidence="6 7">
    <name type="scientific">Aspergillus homomorphus (strain CBS 101889)</name>
    <dbReference type="NCBI Taxonomy" id="1450537"/>
    <lineage>
        <taxon>Eukaryota</taxon>
        <taxon>Fungi</taxon>
        <taxon>Dikarya</taxon>
        <taxon>Ascomycota</taxon>
        <taxon>Pezizomycotina</taxon>
        <taxon>Eurotiomycetes</taxon>
        <taxon>Eurotiomycetidae</taxon>
        <taxon>Eurotiales</taxon>
        <taxon>Aspergillaceae</taxon>
        <taxon>Aspergillus</taxon>
        <taxon>Aspergillus subgen. Circumdati</taxon>
    </lineage>
</organism>
<dbReference type="InterPro" id="IPR036864">
    <property type="entry name" value="Zn2-C6_fun-type_DNA-bd_sf"/>
</dbReference>
<name>A0A395IB38_ASPHC</name>
<dbReference type="OrthoDB" id="4491390at2759"/>
<feature type="domain" description="Zn(2)-C6 fungal-type" evidence="5">
    <location>
        <begin position="5"/>
        <end position="51"/>
    </location>
</feature>
<dbReference type="STRING" id="1450537.A0A395IB38"/>
<evidence type="ECO:0000259" key="5">
    <source>
        <dbReference type="SMART" id="SM00066"/>
    </source>
</evidence>
<dbReference type="PANTHER" id="PTHR38111:SF11">
    <property type="entry name" value="TRANSCRIPTION FACTOR DOMAIN-CONTAINING PROTEIN-RELATED"/>
    <property type="match status" value="1"/>
</dbReference>
<dbReference type="Pfam" id="PF00172">
    <property type="entry name" value="Zn_clus"/>
    <property type="match status" value="1"/>
</dbReference>
<dbReference type="RefSeq" id="XP_025556420.1">
    <property type="nucleotide sequence ID" value="XM_025692299.1"/>
</dbReference>
<dbReference type="InterPro" id="IPR053178">
    <property type="entry name" value="Osmoadaptation_assoc"/>
</dbReference>
<dbReference type="EMBL" id="KZ824267">
    <property type="protein sequence ID" value="RAL17266.1"/>
    <property type="molecule type" value="Genomic_DNA"/>
</dbReference>
<reference evidence="6 7" key="1">
    <citation type="submission" date="2018-02" db="EMBL/GenBank/DDBJ databases">
        <title>The genomes of Aspergillus section Nigri reveals drivers in fungal speciation.</title>
        <authorList>
            <consortium name="DOE Joint Genome Institute"/>
            <person name="Vesth T.C."/>
            <person name="Nybo J."/>
            <person name="Theobald S."/>
            <person name="Brandl J."/>
            <person name="Frisvad J.C."/>
            <person name="Nielsen K.F."/>
            <person name="Lyhne E.K."/>
            <person name="Kogle M.E."/>
            <person name="Kuo A."/>
            <person name="Riley R."/>
            <person name="Clum A."/>
            <person name="Nolan M."/>
            <person name="Lipzen A."/>
            <person name="Salamov A."/>
            <person name="Henrissat B."/>
            <person name="Wiebenga A."/>
            <person name="De vries R.P."/>
            <person name="Grigoriev I.V."/>
            <person name="Mortensen U.H."/>
            <person name="Andersen M.R."/>
            <person name="Baker S.E."/>
        </authorList>
    </citation>
    <scope>NUCLEOTIDE SEQUENCE [LARGE SCALE GENOMIC DNA]</scope>
    <source>
        <strain evidence="6 7">CBS 101889</strain>
    </source>
</reference>
<evidence type="ECO:0000256" key="3">
    <source>
        <dbReference type="ARBA" id="ARBA00023163"/>
    </source>
</evidence>
<evidence type="ECO:0000256" key="1">
    <source>
        <dbReference type="ARBA" id="ARBA00023015"/>
    </source>
</evidence>
<dbReference type="AlphaFoldDB" id="A0A395IB38"/>
<dbReference type="PANTHER" id="PTHR38111">
    <property type="entry name" value="ZN(2)-C6 FUNGAL-TYPE DOMAIN-CONTAINING PROTEIN-RELATED"/>
    <property type="match status" value="1"/>
</dbReference>
<dbReference type="GO" id="GO:0000981">
    <property type="term" value="F:DNA-binding transcription factor activity, RNA polymerase II-specific"/>
    <property type="evidence" value="ECO:0007669"/>
    <property type="project" value="InterPro"/>
</dbReference>
<dbReference type="SUPFAM" id="SSF57701">
    <property type="entry name" value="Zn2/Cys6 DNA-binding domain"/>
    <property type="match status" value="1"/>
</dbReference>
<evidence type="ECO:0000313" key="7">
    <source>
        <dbReference type="Proteomes" id="UP000248961"/>
    </source>
</evidence>
<protein>
    <recommendedName>
        <fullName evidence="5">Zn(2)-C6 fungal-type domain-containing protein</fullName>
    </recommendedName>
</protein>
<keyword evidence="2" id="KW-0238">DNA-binding</keyword>
<evidence type="ECO:0000313" key="6">
    <source>
        <dbReference type="EMBL" id="RAL17266.1"/>
    </source>
</evidence>
<dbReference type="InterPro" id="IPR001138">
    <property type="entry name" value="Zn2Cys6_DnaBD"/>
</dbReference>
<proteinExistence type="predicted"/>
<evidence type="ECO:0000256" key="2">
    <source>
        <dbReference type="ARBA" id="ARBA00023125"/>
    </source>
</evidence>
<dbReference type="SMART" id="SM00066">
    <property type="entry name" value="GAL4"/>
    <property type="match status" value="1"/>
</dbReference>
<dbReference type="GO" id="GO:0008270">
    <property type="term" value="F:zinc ion binding"/>
    <property type="evidence" value="ECO:0007669"/>
    <property type="project" value="InterPro"/>
</dbReference>
<keyword evidence="1" id="KW-0805">Transcription regulation</keyword>
<gene>
    <name evidence="6" type="ORF">BO97DRAFT_358961</name>
</gene>
<keyword evidence="7" id="KW-1185">Reference proteome</keyword>
<dbReference type="GO" id="GO:0009893">
    <property type="term" value="P:positive regulation of metabolic process"/>
    <property type="evidence" value="ECO:0007669"/>
    <property type="project" value="UniProtKB-ARBA"/>
</dbReference>
<dbReference type="Proteomes" id="UP000248961">
    <property type="component" value="Unassembled WGS sequence"/>
</dbReference>
<dbReference type="VEuPathDB" id="FungiDB:BO97DRAFT_358961"/>
<keyword evidence="3" id="KW-0804">Transcription</keyword>
<keyword evidence="4" id="KW-0539">Nucleus</keyword>